<evidence type="ECO:0000259" key="3">
    <source>
        <dbReference type="PROSITE" id="PS50106"/>
    </source>
</evidence>
<evidence type="ECO:0000256" key="2">
    <source>
        <dbReference type="ARBA" id="ARBA00022490"/>
    </source>
</evidence>
<evidence type="ECO:0000313" key="4">
    <source>
        <dbReference type="Ensembl" id="ENSECRP00000011679.1"/>
    </source>
</evidence>
<dbReference type="InterPro" id="IPR001478">
    <property type="entry name" value="PDZ"/>
</dbReference>
<dbReference type="SUPFAM" id="SSF50156">
    <property type="entry name" value="PDZ domain-like"/>
    <property type="match status" value="1"/>
</dbReference>
<protein>
    <submittedName>
        <fullName evidence="4">Cytohesin 1 interacting protein</fullName>
    </submittedName>
</protein>
<dbReference type="Proteomes" id="UP000694620">
    <property type="component" value="Chromosome 8"/>
</dbReference>
<name>A0A8C4S3G5_ERPCA</name>
<dbReference type="GO" id="GO:0005737">
    <property type="term" value="C:cytoplasm"/>
    <property type="evidence" value="ECO:0007669"/>
    <property type="project" value="UniProtKB-SubCell"/>
</dbReference>
<dbReference type="InterPro" id="IPR036034">
    <property type="entry name" value="PDZ_sf"/>
</dbReference>
<comment type="subcellular location">
    <subcellularLocation>
        <location evidence="1">Cytoplasm</location>
    </subcellularLocation>
</comment>
<dbReference type="GeneTree" id="ENSGT00530000063734"/>
<keyword evidence="2" id="KW-0963">Cytoplasm</keyword>
<keyword evidence="5" id="KW-1185">Reference proteome</keyword>
<feature type="domain" description="PDZ" evidence="3">
    <location>
        <begin position="77"/>
        <end position="166"/>
    </location>
</feature>
<dbReference type="InterPro" id="IPR052122">
    <property type="entry name" value="Intracell_Traff_Signaling_Reg"/>
</dbReference>
<dbReference type="OrthoDB" id="10041077at2759"/>
<dbReference type="PANTHER" id="PTHR15963">
    <property type="entry name" value="GENERAL RECEPTOR FOR PHOSPHOINOSITIDES 1-ASSOCIATED SCAFFOLD PROTEIN-RELATED"/>
    <property type="match status" value="1"/>
</dbReference>
<dbReference type="Gene3D" id="2.30.42.10">
    <property type="match status" value="1"/>
</dbReference>
<gene>
    <name evidence="4" type="primary">CYTIP</name>
    <name evidence="4" type="synonym">LOC114655450</name>
</gene>
<accession>A0A8C4S3G5</accession>
<reference evidence="4" key="3">
    <citation type="submission" date="2025-09" db="UniProtKB">
        <authorList>
            <consortium name="Ensembl"/>
        </authorList>
    </citation>
    <scope>IDENTIFICATION</scope>
</reference>
<evidence type="ECO:0000313" key="5">
    <source>
        <dbReference type="Proteomes" id="UP000694620"/>
    </source>
</evidence>
<dbReference type="SMART" id="SM00228">
    <property type="entry name" value="PDZ"/>
    <property type="match status" value="1"/>
</dbReference>
<reference evidence="4" key="1">
    <citation type="submission" date="2021-06" db="EMBL/GenBank/DDBJ databases">
        <authorList>
            <consortium name="Wellcome Sanger Institute Data Sharing"/>
        </authorList>
    </citation>
    <scope>NUCLEOTIDE SEQUENCE [LARGE SCALE GENOMIC DNA]</scope>
</reference>
<sequence>MTLRRFIREFRNENYIMGNVHKTRSSLYFDSNSNEENDNKQLQNLVTSLGTLPRGRRPLLHCQFNPPTDFPDTPRTTFILEKQDNETFGFEIQTHESPQQGTHSAPFYTFICKVNENSPAEAAGLTTGEIIVNINGISVERSSHQHIVDLIKASVNCLRLETINGADMKRTELKAKLRMLKKSLHEKWVELESLVLKEQRLLQDCLNECSSQGPDSPVYPSACFDPSTLSFAHQPQTKQRFSSDSSCVSQLSFMTEGSDDGLYQMCVFEESVNPQRRASVDDECLSRRGSTTSIKAHLSRTRSINMIGNGGKSPSWEGAAPSSIFGTLPRKMKRGSVRRQLLKFIPGLNRSVEEEETSELKHS</sequence>
<dbReference type="Ensembl" id="ENSECRT00000011870.1">
    <property type="protein sequence ID" value="ENSECRP00000011679.1"/>
    <property type="gene ID" value="ENSECRG00000007777.1"/>
</dbReference>
<evidence type="ECO:0000256" key="1">
    <source>
        <dbReference type="ARBA" id="ARBA00004496"/>
    </source>
</evidence>
<dbReference type="Pfam" id="PF00595">
    <property type="entry name" value="PDZ"/>
    <property type="match status" value="1"/>
</dbReference>
<proteinExistence type="predicted"/>
<dbReference type="PROSITE" id="PS50106">
    <property type="entry name" value="PDZ"/>
    <property type="match status" value="1"/>
</dbReference>
<dbReference type="CDD" id="cd06713">
    <property type="entry name" value="PDZ_tamalin_CYTIP-like"/>
    <property type="match status" value="1"/>
</dbReference>
<organism evidence="4 5">
    <name type="scientific">Erpetoichthys calabaricus</name>
    <name type="common">Rope fish</name>
    <name type="synonym">Calamoichthys calabaricus</name>
    <dbReference type="NCBI Taxonomy" id="27687"/>
    <lineage>
        <taxon>Eukaryota</taxon>
        <taxon>Metazoa</taxon>
        <taxon>Chordata</taxon>
        <taxon>Craniata</taxon>
        <taxon>Vertebrata</taxon>
        <taxon>Euteleostomi</taxon>
        <taxon>Actinopterygii</taxon>
        <taxon>Polypteriformes</taxon>
        <taxon>Polypteridae</taxon>
        <taxon>Erpetoichthys</taxon>
    </lineage>
</organism>
<reference evidence="4" key="2">
    <citation type="submission" date="2025-08" db="UniProtKB">
        <authorList>
            <consortium name="Ensembl"/>
        </authorList>
    </citation>
    <scope>IDENTIFICATION</scope>
</reference>
<dbReference type="AlphaFoldDB" id="A0A8C4S3G5"/>
<dbReference type="PANTHER" id="PTHR15963:SF1">
    <property type="entry name" value="CYTOHESIN-INTERACTING PROTEIN"/>
    <property type="match status" value="1"/>
</dbReference>